<dbReference type="Pfam" id="PF06035">
    <property type="entry name" value="Peptidase_C93"/>
    <property type="match status" value="1"/>
</dbReference>
<gene>
    <name evidence="1" type="ORF">ACFOMD_15730</name>
</gene>
<keyword evidence="2" id="KW-1185">Reference proteome</keyword>
<reference evidence="2" key="1">
    <citation type="journal article" date="2019" name="Int. J. Syst. Evol. Microbiol.">
        <title>The Global Catalogue of Microorganisms (GCM) 10K type strain sequencing project: providing services to taxonomists for standard genome sequencing and annotation.</title>
        <authorList>
            <consortium name="The Broad Institute Genomics Platform"/>
            <consortium name="The Broad Institute Genome Sequencing Center for Infectious Disease"/>
            <person name="Wu L."/>
            <person name="Ma J."/>
        </authorList>
    </citation>
    <scope>NUCLEOTIDE SEQUENCE [LARGE SCALE GENOMIC DNA]</scope>
    <source>
        <strain evidence="2">KCTC 42644</strain>
    </source>
</reference>
<evidence type="ECO:0000313" key="1">
    <source>
        <dbReference type="EMBL" id="MFC3714022.1"/>
    </source>
</evidence>
<dbReference type="RefSeq" id="WP_380863072.1">
    <property type="nucleotide sequence ID" value="NZ_JBHRXV010000011.1"/>
</dbReference>
<protein>
    <submittedName>
        <fullName evidence="1">Transglutaminase-like cysteine peptidase</fullName>
    </submittedName>
</protein>
<sequence length="162" mass="17904">MSSDGAAMRDGHVTAPPAGWLGFCERNSGDPYCRPVDITTARFNELQRIHSEVRALGKQADAPGTDIWTVSTSEAGDCEDHALTVRAKLLAAGWPPRSLRLATGWTEKGIYHAVLTIDGRRGGALVTYVIDSRYAAVHHWQDLDYRWDRRQAAGQPFWITVA</sequence>
<name>A0ABV7XGH3_9SPHN</name>
<dbReference type="EMBL" id="JBHRXV010000011">
    <property type="protein sequence ID" value="MFC3714022.1"/>
    <property type="molecule type" value="Genomic_DNA"/>
</dbReference>
<dbReference type="Gene3D" id="3.10.620.30">
    <property type="match status" value="1"/>
</dbReference>
<evidence type="ECO:0000313" key="2">
    <source>
        <dbReference type="Proteomes" id="UP001595615"/>
    </source>
</evidence>
<comment type="caution">
    <text evidence="1">The sequence shown here is derived from an EMBL/GenBank/DDBJ whole genome shotgun (WGS) entry which is preliminary data.</text>
</comment>
<proteinExistence type="predicted"/>
<dbReference type="Proteomes" id="UP001595615">
    <property type="component" value="Unassembled WGS sequence"/>
</dbReference>
<organism evidence="1 2">
    <name type="scientific">Sphingoaurantiacus capsulatus</name>
    <dbReference type="NCBI Taxonomy" id="1771310"/>
    <lineage>
        <taxon>Bacteria</taxon>
        <taxon>Pseudomonadati</taxon>
        <taxon>Pseudomonadota</taxon>
        <taxon>Alphaproteobacteria</taxon>
        <taxon>Sphingomonadales</taxon>
        <taxon>Sphingosinicellaceae</taxon>
        <taxon>Sphingoaurantiacus</taxon>
    </lineage>
</organism>
<accession>A0ABV7XGH3</accession>
<dbReference type="InterPro" id="IPR010319">
    <property type="entry name" value="Transglutaminase-like_Cys_pept"/>
</dbReference>